<dbReference type="PANTHER" id="PTHR42681">
    <property type="entry name" value="MALONYL-COA-ACYL CARRIER PROTEIN TRANSACYLASE, MITOCHONDRIAL"/>
    <property type="match status" value="1"/>
</dbReference>
<dbReference type="AlphaFoldDB" id="A0AAE9YC00"/>
<accession>A0AAE9YC00</accession>
<dbReference type="SUPFAM" id="SSF52151">
    <property type="entry name" value="FabD/lysophospholipase-like"/>
    <property type="match status" value="1"/>
</dbReference>
<evidence type="ECO:0000256" key="5">
    <source>
        <dbReference type="PIRSR" id="PIRSR000446-1"/>
    </source>
</evidence>
<evidence type="ECO:0000313" key="8">
    <source>
        <dbReference type="Proteomes" id="UP001216390"/>
    </source>
</evidence>
<dbReference type="GO" id="GO:0006633">
    <property type="term" value="P:fatty acid biosynthetic process"/>
    <property type="evidence" value="ECO:0007669"/>
    <property type="project" value="TreeGrafter"/>
</dbReference>
<evidence type="ECO:0000256" key="3">
    <source>
        <dbReference type="ARBA" id="ARBA00048462"/>
    </source>
</evidence>
<name>A0AAE9YC00_9ACTN</name>
<proteinExistence type="inferred from homology"/>
<dbReference type="Proteomes" id="UP001216390">
    <property type="component" value="Chromosome"/>
</dbReference>
<dbReference type="GO" id="GO:0005829">
    <property type="term" value="C:cytosol"/>
    <property type="evidence" value="ECO:0007669"/>
    <property type="project" value="TreeGrafter"/>
</dbReference>
<dbReference type="Pfam" id="PF00698">
    <property type="entry name" value="Acyl_transf_1"/>
    <property type="match status" value="1"/>
</dbReference>
<gene>
    <name evidence="7" type="ORF">PO878_06480</name>
</gene>
<keyword evidence="1 4" id="KW-0808">Transferase</keyword>
<reference evidence="7" key="1">
    <citation type="submission" date="2023-01" db="EMBL/GenBank/DDBJ databases">
        <title>The diversity of Class Acidimicrobiia in South China Sea sediment environments and the proposal of Iamia marina sp. nov., a novel species of the genus Iamia.</title>
        <authorList>
            <person name="He Y."/>
            <person name="Tian X."/>
        </authorList>
    </citation>
    <scope>NUCLEOTIDE SEQUENCE</scope>
    <source>
        <strain evidence="7">DSM 19957</strain>
    </source>
</reference>
<dbReference type="InterPro" id="IPR014043">
    <property type="entry name" value="Acyl_transferase_dom"/>
</dbReference>
<evidence type="ECO:0000259" key="6">
    <source>
        <dbReference type="SMART" id="SM00827"/>
    </source>
</evidence>
<evidence type="ECO:0000313" key="7">
    <source>
        <dbReference type="EMBL" id="WCO68373.1"/>
    </source>
</evidence>
<dbReference type="EC" id="2.3.1.39" evidence="4"/>
<dbReference type="KEGG" id="ima:PO878_06480"/>
<dbReference type="Gene3D" id="3.40.366.10">
    <property type="entry name" value="Malonyl-Coenzyme A Acyl Carrier Protein, domain 2"/>
    <property type="match status" value="1"/>
</dbReference>
<dbReference type="InterPro" id="IPR001227">
    <property type="entry name" value="Ac_transferase_dom_sf"/>
</dbReference>
<comment type="similarity">
    <text evidence="4">Belongs to the fabD family.</text>
</comment>
<dbReference type="InterPro" id="IPR016035">
    <property type="entry name" value="Acyl_Trfase/lysoPLipase"/>
</dbReference>
<dbReference type="EMBL" id="CP116942">
    <property type="protein sequence ID" value="WCO68373.1"/>
    <property type="molecule type" value="Genomic_DNA"/>
</dbReference>
<dbReference type="SMART" id="SM00827">
    <property type="entry name" value="PKS_AT"/>
    <property type="match status" value="1"/>
</dbReference>
<feature type="domain" description="Malonyl-CoA:ACP transacylase (MAT)" evidence="6">
    <location>
        <begin position="25"/>
        <end position="317"/>
    </location>
</feature>
<dbReference type="Gene3D" id="3.30.70.250">
    <property type="entry name" value="Malonyl-CoA ACP transacylase, ACP-binding"/>
    <property type="match status" value="1"/>
</dbReference>
<keyword evidence="8" id="KW-1185">Reference proteome</keyword>
<dbReference type="InterPro" id="IPR024925">
    <property type="entry name" value="Malonyl_CoA-ACP_transAc"/>
</dbReference>
<keyword evidence="2 4" id="KW-0012">Acyltransferase</keyword>
<dbReference type="InterPro" id="IPR050858">
    <property type="entry name" value="Mal-CoA-ACP_Trans/PKS_FabD"/>
</dbReference>
<dbReference type="PANTHER" id="PTHR42681:SF1">
    <property type="entry name" value="MALONYL-COA-ACYL CARRIER PROTEIN TRANSACYLASE, MITOCHONDRIAL"/>
    <property type="match status" value="1"/>
</dbReference>
<comment type="catalytic activity">
    <reaction evidence="3 4">
        <text>holo-[ACP] + malonyl-CoA = malonyl-[ACP] + CoA</text>
        <dbReference type="Rhea" id="RHEA:41792"/>
        <dbReference type="Rhea" id="RHEA-COMP:9623"/>
        <dbReference type="Rhea" id="RHEA-COMP:9685"/>
        <dbReference type="ChEBI" id="CHEBI:57287"/>
        <dbReference type="ChEBI" id="CHEBI:57384"/>
        <dbReference type="ChEBI" id="CHEBI:64479"/>
        <dbReference type="ChEBI" id="CHEBI:78449"/>
        <dbReference type="EC" id="2.3.1.39"/>
    </reaction>
</comment>
<dbReference type="PIRSF" id="PIRSF000446">
    <property type="entry name" value="Mct"/>
    <property type="match status" value="1"/>
</dbReference>
<dbReference type="InterPro" id="IPR016036">
    <property type="entry name" value="Malonyl_transacylase_ACP-bd"/>
</dbReference>
<feature type="active site" evidence="5">
    <location>
        <position position="106"/>
    </location>
</feature>
<evidence type="ECO:0000256" key="1">
    <source>
        <dbReference type="ARBA" id="ARBA00022679"/>
    </source>
</evidence>
<sequence>MPPPPPPPATAADPPPGGLDTIAVVFPGQGSQAPAAGRAWVGHPAWAVVEEAEEAAGRPLAPLLLDAEADLGRTEDAQLAVLLASLLAWEAARPLLDAPAAVAGHSLGQITALVATGALDLPAAVRLAAARAELTQRCAEDTPGGLVALLGADRDQADAAVAEVDEAWVANDNAPGQLVLGGTPAGLEAATVAARAAGVRKVRPLDVGGAFHTPLMAPAAAALRPIVAATPFRPTTTPVVTNHDARPHHAARGWDDRLTTHLVRPVRWRESVDALAALGVRRVVEVGPGTTLGSLVTRCRPELATSHAATPAEVEDLLPALYGVGA</sequence>
<feature type="active site" evidence="5">
    <location>
        <position position="212"/>
    </location>
</feature>
<protein>
    <recommendedName>
        <fullName evidence="4">Malonyl CoA-acyl carrier protein transacylase</fullName>
        <ecNumber evidence="4">2.3.1.39</ecNumber>
    </recommendedName>
</protein>
<dbReference type="GO" id="GO:0004314">
    <property type="term" value="F:[acyl-carrier-protein] S-malonyltransferase activity"/>
    <property type="evidence" value="ECO:0007669"/>
    <property type="project" value="UniProtKB-EC"/>
</dbReference>
<dbReference type="RefSeq" id="WP_272737890.1">
    <property type="nucleotide sequence ID" value="NZ_CP116942.1"/>
</dbReference>
<dbReference type="SUPFAM" id="SSF55048">
    <property type="entry name" value="Probable ACP-binding domain of malonyl-CoA ACP transacylase"/>
    <property type="match status" value="1"/>
</dbReference>
<organism evidence="7 8">
    <name type="scientific">Iamia majanohamensis</name>
    <dbReference type="NCBI Taxonomy" id="467976"/>
    <lineage>
        <taxon>Bacteria</taxon>
        <taxon>Bacillati</taxon>
        <taxon>Actinomycetota</taxon>
        <taxon>Acidimicrobiia</taxon>
        <taxon>Acidimicrobiales</taxon>
        <taxon>Iamiaceae</taxon>
        <taxon>Iamia</taxon>
    </lineage>
</organism>
<evidence type="ECO:0000256" key="4">
    <source>
        <dbReference type="PIRNR" id="PIRNR000446"/>
    </source>
</evidence>
<evidence type="ECO:0000256" key="2">
    <source>
        <dbReference type="ARBA" id="ARBA00023315"/>
    </source>
</evidence>